<dbReference type="SUPFAM" id="SSF48452">
    <property type="entry name" value="TPR-like"/>
    <property type="match status" value="1"/>
</dbReference>
<feature type="compositionally biased region" description="Polar residues" evidence="1">
    <location>
        <begin position="135"/>
        <end position="145"/>
    </location>
</feature>
<gene>
    <name evidence="3" type="ORF">PgNI_09327</name>
</gene>
<dbReference type="InterPro" id="IPR011990">
    <property type="entry name" value="TPR-like_helical_dom_sf"/>
</dbReference>
<proteinExistence type="predicted"/>
<dbReference type="RefSeq" id="XP_030977892.1">
    <property type="nucleotide sequence ID" value="XM_031129312.1"/>
</dbReference>
<feature type="region of interest" description="Disordered" evidence="1">
    <location>
        <begin position="1"/>
        <end position="81"/>
    </location>
</feature>
<feature type="non-terminal residue" evidence="3">
    <location>
        <position position="274"/>
    </location>
</feature>
<feature type="region of interest" description="Disordered" evidence="1">
    <location>
        <begin position="120"/>
        <end position="147"/>
    </location>
</feature>
<evidence type="ECO:0000313" key="2">
    <source>
        <dbReference type="Proteomes" id="UP000515153"/>
    </source>
</evidence>
<protein>
    <submittedName>
        <fullName evidence="3">Uncharacterized protein</fullName>
    </submittedName>
</protein>
<evidence type="ECO:0000256" key="1">
    <source>
        <dbReference type="SAM" id="MobiDB-lite"/>
    </source>
</evidence>
<keyword evidence="2" id="KW-1185">Reference proteome</keyword>
<feature type="compositionally biased region" description="Basic and acidic residues" evidence="1">
    <location>
        <begin position="18"/>
        <end position="33"/>
    </location>
</feature>
<reference evidence="3" key="3">
    <citation type="submission" date="2025-08" db="UniProtKB">
        <authorList>
            <consortium name="RefSeq"/>
        </authorList>
    </citation>
    <scope>IDENTIFICATION</scope>
    <source>
        <strain evidence="3">NI907</strain>
    </source>
</reference>
<dbReference type="Proteomes" id="UP000515153">
    <property type="component" value="Unplaced"/>
</dbReference>
<sequence>MPASIKMALDGTVTFEDGDTKGVRDHSELELNGRRTSKPWPVKRKSPELEDAGSDPGKPADARESKQRGPPNPRSIRCKSRIGLVEADQGFEPVPRPRKTLWQDGAPDLLHVTATSPLHERRGRAVGGRRVTDQAPESINELSKQPETRPIGQEQLIAEVKGIYAGLVMVENKCIEVDNAQNSLNNQSESPQLNTDQWQALIALHRTLLHEHHDFFLASQHPSASPALRRLASKYDMPARMWRQGIHSFLELLRHRLPHSLEYLLTFIYSSYSM</sequence>
<feature type="compositionally biased region" description="Basic and acidic residues" evidence="1">
    <location>
        <begin position="58"/>
        <end position="67"/>
    </location>
</feature>
<organism evidence="2 3">
    <name type="scientific">Pyricularia grisea</name>
    <name type="common">Crabgrass-specific blast fungus</name>
    <name type="synonym">Magnaporthe grisea</name>
    <dbReference type="NCBI Taxonomy" id="148305"/>
    <lineage>
        <taxon>Eukaryota</taxon>
        <taxon>Fungi</taxon>
        <taxon>Dikarya</taxon>
        <taxon>Ascomycota</taxon>
        <taxon>Pezizomycotina</taxon>
        <taxon>Sordariomycetes</taxon>
        <taxon>Sordariomycetidae</taxon>
        <taxon>Magnaporthales</taxon>
        <taxon>Pyriculariaceae</taxon>
        <taxon>Pyricularia</taxon>
    </lineage>
</organism>
<feature type="compositionally biased region" description="Basic residues" evidence="1">
    <location>
        <begin position="35"/>
        <end position="44"/>
    </location>
</feature>
<dbReference type="KEGG" id="pgri:PgNI_09327"/>
<dbReference type="AlphaFoldDB" id="A0A6P8ASL0"/>
<reference evidence="3" key="2">
    <citation type="submission" date="2019-10" db="EMBL/GenBank/DDBJ databases">
        <authorList>
            <consortium name="NCBI Genome Project"/>
        </authorList>
    </citation>
    <scope>NUCLEOTIDE SEQUENCE</scope>
    <source>
        <strain evidence="3">NI907</strain>
    </source>
</reference>
<evidence type="ECO:0000313" key="3">
    <source>
        <dbReference type="RefSeq" id="XP_030977892.1"/>
    </source>
</evidence>
<reference evidence="3" key="1">
    <citation type="journal article" date="2019" name="Mol. Biol. Evol.">
        <title>Blast fungal genomes show frequent chromosomal changes, gene gains and losses, and effector gene turnover.</title>
        <authorList>
            <person name="Gomez Luciano L.B."/>
            <person name="Jason Tsai I."/>
            <person name="Chuma I."/>
            <person name="Tosa Y."/>
            <person name="Chen Y.H."/>
            <person name="Li J.Y."/>
            <person name="Li M.Y."/>
            <person name="Jade Lu M.Y."/>
            <person name="Nakayashiki H."/>
            <person name="Li W.H."/>
        </authorList>
    </citation>
    <scope>NUCLEOTIDE SEQUENCE</scope>
    <source>
        <strain evidence="3">NI907</strain>
    </source>
</reference>
<name>A0A6P8ASL0_PYRGI</name>
<dbReference type="GeneID" id="41964220"/>
<accession>A0A6P8ASL0</accession>